<evidence type="ECO:0000256" key="4">
    <source>
        <dbReference type="ARBA" id="ARBA00023008"/>
    </source>
</evidence>
<accession>A0AA40BD16</accession>
<dbReference type="Pfam" id="PF07732">
    <property type="entry name" value="Cu-oxidase_3"/>
    <property type="match status" value="1"/>
</dbReference>
<dbReference type="InterPro" id="IPR001117">
    <property type="entry name" value="Cu-oxidase_2nd"/>
</dbReference>
<protein>
    <submittedName>
        <fullName evidence="9">Multicopper oxidase-domain-containing protein</fullName>
    </submittedName>
</protein>
<feature type="chain" id="PRO_5041376746" evidence="5">
    <location>
        <begin position="23"/>
        <end position="655"/>
    </location>
</feature>
<organism evidence="9 10">
    <name type="scientific">Lasiosphaeris hirsuta</name>
    <dbReference type="NCBI Taxonomy" id="260670"/>
    <lineage>
        <taxon>Eukaryota</taxon>
        <taxon>Fungi</taxon>
        <taxon>Dikarya</taxon>
        <taxon>Ascomycota</taxon>
        <taxon>Pezizomycotina</taxon>
        <taxon>Sordariomycetes</taxon>
        <taxon>Sordariomycetidae</taxon>
        <taxon>Sordariales</taxon>
        <taxon>Lasiosphaeriaceae</taxon>
        <taxon>Lasiosphaeris</taxon>
    </lineage>
</organism>
<name>A0AA40BD16_9PEZI</name>
<keyword evidence="2" id="KW-0479">Metal-binding</keyword>
<comment type="caution">
    <text evidence="9">The sequence shown here is derived from an EMBL/GenBank/DDBJ whole genome shotgun (WGS) entry which is preliminary data.</text>
</comment>
<dbReference type="GO" id="GO:0005507">
    <property type="term" value="F:copper ion binding"/>
    <property type="evidence" value="ECO:0007669"/>
    <property type="project" value="InterPro"/>
</dbReference>
<dbReference type="InterPro" id="IPR045087">
    <property type="entry name" value="Cu-oxidase_fam"/>
</dbReference>
<keyword evidence="5" id="KW-0732">Signal</keyword>
<dbReference type="PANTHER" id="PTHR11709:SF71">
    <property type="entry name" value="OXIDOREDUCTASE TPCJ"/>
    <property type="match status" value="1"/>
</dbReference>
<dbReference type="CDD" id="cd13901">
    <property type="entry name" value="CuRO_3_MaLCC_like"/>
    <property type="match status" value="1"/>
</dbReference>
<dbReference type="Proteomes" id="UP001172102">
    <property type="component" value="Unassembled WGS sequence"/>
</dbReference>
<comment type="similarity">
    <text evidence="1">Belongs to the multicopper oxidase family.</text>
</comment>
<evidence type="ECO:0000256" key="5">
    <source>
        <dbReference type="SAM" id="SignalP"/>
    </source>
</evidence>
<dbReference type="Gene3D" id="2.60.40.420">
    <property type="entry name" value="Cupredoxins - blue copper proteins"/>
    <property type="match status" value="3"/>
</dbReference>
<evidence type="ECO:0000256" key="1">
    <source>
        <dbReference type="ARBA" id="ARBA00010609"/>
    </source>
</evidence>
<evidence type="ECO:0000259" key="7">
    <source>
        <dbReference type="Pfam" id="PF07731"/>
    </source>
</evidence>
<dbReference type="PANTHER" id="PTHR11709">
    <property type="entry name" value="MULTI-COPPER OXIDASE"/>
    <property type="match status" value="1"/>
</dbReference>
<sequence length="655" mass="72620">MDLWGRFWVLATRLLGVQTTLSAFERSDQPQSPMRLAEPTKHLEPVFVPPVATDPGPVFRPPGRRHDKGDGSDFRCDYSAMTGWESCSTPQDRSCWLINKATGERYDINTDYETKYPTGITREYFLNITKWNITADGYTFPGATVFNNSYPGPWIQACWGDTVVIHVRNTNPDRGTSIHWHGIRQLNTMHMDGVNGVSQCPIAPNNSFTYEWMAADIPLLMTDWRHGSVFDSSSDGKKATRIRSILLNGTGDVTQFGNPPQKNTSEIPEPYTLVFDEKTGPRPQRYLLRLINASIGSTFVFSIDNHLLSIVSADFVPIYPYLNTSILVGIGQRYNVIVEADPRANGTTQPLDSQNNYWIRTLVADNCGPGISGTKSQNYMQTGILRYSSSSSSTAKPQSNQWNEISMACSDETYTSLRPVLPWIIGDPINKVTGETLVQHVAVRTGSSSGEPFHETFPQAGLAFKNVTGGNRGFTPLQVNFSNPMFLNLDNSQPWDSLWEVFPEGRSGQADWVWLAITVDTDDQTDIAAHPIHLHGHDFAVLQQAENTSFDRESFRLNWLNPPRRDVVLMPANGFIVIAFKADNPGSWLLHCHIAKHASGGLALQILERQADAASMWPPASPAVQAAATLCSSWTSWVSASYTATATPLPDDSGI</sequence>
<dbReference type="InterPro" id="IPR033138">
    <property type="entry name" value="Cu_oxidase_CS"/>
</dbReference>
<evidence type="ECO:0000313" key="9">
    <source>
        <dbReference type="EMBL" id="KAK0732030.1"/>
    </source>
</evidence>
<feature type="domain" description="Plastocyanin-like" evidence="7">
    <location>
        <begin position="511"/>
        <end position="610"/>
    </location>
</feature>
<dbReference type="InterPro" id="IPR008972">
    <property type="entry name" value="Cupredoxin"/>
</dbReference>
<proteinExistence type="inferred from homology"/>
<evidence type="ECO:0000256" key="3">
    <source>
        <dbReference type="ARBA" id="ARBA00023002"/>
    </source>
</evidence>
<keyword evidence="4" id="KW-0186">Copper</keyword>
<dbReference type="AlphaFoldDB" id="A0AA40BD16"/>
<gene>
    <name evidence="9" type="ORF">B0H67DRAFT_478625</name>
</gene>
<evidence type="ECO:0000313" key="10">
    <source>
        <dbReference type="Proteomes" id="UP001172102"/>
    </source>
</evidence>
<feature type="domain" description="Plastocyanin-like" evidence="6">
    <location>
        <begin position="217"/>
        <end position="389"/>
    </location>
</feature>
<evidence type="ECO:0000259" key="6">
    <source>
        <dbReference type="Pfam" id="PF00394"/>
    </source>
</evidence>
<reference evidence="9" key="1">
    <citation type="submission" date="2023-06" db="EMBL/GenBank/DDBJ databases">
        <title>Genome-scale phylogeny and comparative genomics of the fungal order Sordariales.</title>
        <authorList>
            <consortium name="Lawrence Berkeley National Laboratory"/>
            <person name="Hensen N."/>
            <person name="Bonometti L."/>
            <person name="Westerberg I."/>
            <person name="Brannstrom I.O."/>
            <person name="Guillou S."/>
            <person name="Cros-Aarteil S."/>
            <person name="Calhoun S."/>
            <person name="Haridas S."/>
            <person name="Kuo A."/>
            <person name="Mondo S."/>
            <person name="Pangilinan J."/>
            <person name="Riley R."/>
            <person name="Labutti K."/>
            <person name="Andreopoulos B."/>
            <person name="Lipzen A."/>
            <person name="Chen C."/>
            <person name="Yanf M."/>
            <person name="Daum C."/>
            <person name="Ng V."/>
            <person name="Clum A."/>
            <person name="Steindorff A."/>
            <person name="Ohm R."/>
            <person name="Martin F."/>
            <person name="Silar P."/>
            <person name="Natvig D."/>
            <person name="Lalanne C."/>
            <person name="Gautier V."/>
            <person name="Ament-Velasquez S.L."/>
            <person name="Kruys A."/>
            <person name="Hutchinson M.I."/>
            <person name="Powell A.J."/>
            <person name="Barry K."/>
            <person name="Miller A.N."/>
            <person name="Grigoriev I.V."/>
            <person name="Debuchy R."/>
            <person name="Gladieux P."/>
            <person name="Thoren M.H."/>
            <person name="Johannesson H."/>
        </authorList>
    </citation>
    <scope>NUCLEOTIDE SEQUENCE</scope>
    <source>
        <strain evidence="9">SMH4607-1</strain>
    </source>
</reference>
<dbReference type="PROSITE" id="PS00079">
    <property type="entry name" value="MULTICOPPER_OXIDASE1"/>
    <property type="match status" value="1"/>
</dbReference>
<dbReference type="InterPro" id="IPR002355">
    <property type="entry name" value="Cu_oxidase_Cu_BS"/>
</dbReference>
<dbReference type="Pfam" id="PF07731">
    <property type="entry name" value="Cu-oxidase_2"/>
    <property type="match status" value="1"/>
</dbReference>
<dbReference type="PROSITE" id="PS00080">
    <property type="entry name" value="MULTICOPPER_OXIDASE2"/>
    <property type="match status" value="1"/>
</dbReference>
<dbReference type="GO" id="GO:0016491">
    <property type="term" value="F:oxidoreductase activity"/>
    <property type="evidence" value="ECO:0007669"/>
    <property type="project" value="UniProtKB-KW"/>
</dbReference>
<feature type="signal peptide" evidence="5">
    <location>
        <begin position="1"/>
        <end position="22"/>
    </location>
</feature>
<evidence type="ECO:0000256" key="2">
    <source>
        <dbReference type="ARBA" id="ARBA00022723"/>
    </source>
</evidence>
<dbReference type="SUPFAM" id="SSF49503">
    <property type="entry name" value="Cupredoxins"/>
    <property type="match status" value="3"/>
</dbReference>
<feature type="domain" description="Plastocyanin-like" evidence="8">
    <location>
        <begin position="129"/>
        <end position="216"/>
    </location>
</feature>
<dbReference type="Pfam" id="PF00394">
    <property type="entry name" value="Cu-oxidase"/>
    <property type="match status" value="1"/>
</dbReference>
<evidence type="ECO:0000259" key="8">
    <source>
        <dbReference type="Pfam" id="PF07732"/>
    </source>
</evidence>
<dbReference type="InterPro" id="IPR011707">
    <property type="entry name" value="Cu-oxidase-like_N"/>
</dbReference>
<keyword evidence="3" id="KW-0560">Oxidoreductase</keyword>
<keyword evidence="10" id="KW-1185">Reference proteome</keyword>
<dbReference type="EMBL" id="JAUKUA010000001">
    <property type="protein sequence ID" value="KAK0732030.1"/>
    <property type="molecule type" value="Genomic_DNA"/>
</dbReference>
<dbReference type="InterPro" id="IPR011706">
    <property type="entry name" value="Cu-oxidase_C"/>
</dbReference>